<dbReference type="OrthoDB" id="330758at2759"/>
<dbReference type="AlphaFoldDB" id="U6KRL7"/>
<proteinExistence type="predicted"/>
<reference evidence="3" key="1">
    <citation type="submission" date="2013-10" db="EMBL/GenBank/DDBJ databases">
        <title>Genomic analysis of the causative agents of coccidiosis in chickens.</title>
        <authorList>
            <person name="Reid A.J."/>
            <person name="Blake D."/>
            <person name="Billington K."/>
            <person name="Browne H."/>
            <person name="Dunn M."/>
            <person name="Hung S."/>
            <person name="Kawahara F."/>
            <person name="Miranda-Saavedra D."/>
            <person name="Mourier T."/>
            <person name="Nagra H."/>
            <person name="Otto T.D."/>
            <person name="Rawlings N."/>
            <person name="Sanchez A."/>
            <person name="Sanders M."/>
            <person name="Subramaniam C."/>
            <person name="Tay Y."/>
            <person name="Dear P."/>
            <person name="Doerig C."/>
            <person name="Gruber A."/>
            <person name="Parkinson J."/>
            <person name="Shirley M."/>
            <person name="Wan K.L."/>
            <person name="Berriman M."/>
            <person name="Tomley F."/>
            <person name="Pain A."/>
        </authorList>
    </citation>
    <scope>NUCLEOTIDE SEQUENCE [LARGE SCALE GENOMIC DNA]</scope>
    <source>
        <strain evidence="3">Houghton</strain>
    </source>
</reference>
<evidence type="ECO:0008006" key="5">
    <source>
        <dbReference type="Google" id="ProtNLM"/>
    </source>
</evidence>
<keyword evidence="4" id="KW-1185">Reference proteome</keyword>
<gene>
    <name evidence="3" type="ORF">ETH_00042530</name>
</gene>
<organism evidence="3 4">
    <name type="scientific">Eimeria tenella</name>
    <name type="common">Coccidian parasite</name>
    <dbReference type="NCBI Taxonomy" id="5802"/>
    <lineage>
        <taxon>Eukaryota</taxon>
        <taxon>Sar</taxon>
        <taxon>Alveolata</taxon>
        <taxon>Apicomplexa</taxon>
        <taxon>Conoidasida</taxon>
        <taxon>Coccidia</taxon>
        <taxon>Eucoccidiorida</taxon>
        <taxon>Eimeriorina</taxon>
        <taxon>Eimeriidae</taxon>
        <taxon>Eimeria</taxon>
    </lineage>
</organism>
<dbReference type="RefSeq" id="XP_013230313.1">
    <property type="nucleotide sequence ID" value="XM_013374859.1"/>
</dbReference>
<sequence length="197" mass="21816">MKRERSLEKASEVAEEEFSKVKFWREVFAALTGMHGVYVLSHFAFDNCAGGVCSLFLFLCFGFAQVDRRFGSYILTALFSFSFAIVLSTSLATPLRGFEALSSNLLLRRVCVTQLLLLLLAAPVSVAVALKIRNFHNFLREPGVLLPLPSSETCKTHKVHSSQQVLDLHNLQKAQGPPKGRNFSYEIPLGRPPSAAV</sequence>
<feature type="transmembrane region" description="Helical" evidence="2">
    <location>
        <begin position="73"/>
        <end position="92"/>
    </location>
</feature>
<dbReference type="VEuPathDB" id="ToxoDB:ETH2_1132200"/>
<reference evidence="3" key="2">
    <citation type="submission" date="2013-10" db="EMBL/GenBank/DDBJ databases">
        <authorList>
            <person name="Aslett M."/>
        </authorList>
    </citation>
    <scope>NUCLEOTIDE SEQUENCE [LARGE SCALE GENOMIC DNA]</scope>
    <source>
        <strain evidence="3">Houghton</strain>
    </source>
</reference>
<feature type="region of interest" description="Disordered" evidence="1">
    <location>
        <begin position="174"/>
        <end position="197"/>
    </location>
</feature>
<evidence type="ECO:0000256" key="2">
    <source>
        <dbReference type="SAM" id="Phobius"/>
    </source>
</evidence>
<name>U6KRL7_EIMTE</name>
<protein>
    <recommendedName>
        <fullName evidence="5">Transmembrane protein</fullName>
    </recommendedName>
</protein>
<evidence type="ECO:0000313" key="3">
    <source>
        <dbReference type="EMBL" id="CDJ39558.1"/>
    </source>
</evidence>
<dbReference type="VEuPathDB" id="ToxoDB:ETH_00042530"/>
<feature type="transmembrane region" description="Helical" evidence="2">
    <location>
        <begin position="49"/>
        <end position="66"/>
    </location>
</feature>
<evidence type="ECO:0000313" key="4">
    <source>
        <dbReference type="Proteomes" id="UP000030747"/>
    </source>
</evidence>
<feature type="transmembrane region" description="Helical" evidence="2">
    <location>
        <begin position="112"/>
        <end position="130"/>
    </location>
</feature>
<keyword evidence="2" id="KW-0472">Membrane</keyword>
<evidence type="ECO:0000256" key="1">
    <source>
        <dbReference type="SAM" id="MobiDB-lite"/>
    </source>
</evidence>
<keyword evidence="2" id="KW-1133">Transmembrane helix</keyword>
<keyword evidence="2" id="KW-0812">Transmembrane</keyword>
<dbReference type="EMBL" id="HG674466">
    <property type="protein sequence ID" value="CDJ39558.1"/>
    <property type="molecule type" value="Genomic_DNA"/>
</dbReference>
<dbReference type="Proteomes" id="UP000030747">
    <property type="component" value="Unassembled WGS sequence"/>
</dbReference>
<accession>U6KRL7</accession>
<dbReference type="GeneID" id="25257545"/>